<evidence type="ECO:0000256" key="1">
    <source>
        <dbReference type="SAM" id="MobiDB-lite"/>
    </source>
</evidence>
<gene>
    <name evidence="2" type="ORF">B0H16DRAFT_1724523</name>
</gene>
<comment type="caution">
    <text evidence="2">The sequence shown here is derived from an EMBL/GenBank/DDBJ whole genome shotgun (WGS) entry which is preliminary data.</text>
</comment>
<feature type="compositionally biased region" description="Basic residues" evidence="1">
    <location>
        <begin position="235"/>
        <end position="245"/>
    </location>
</feature>
<reference evidence="2" key="1">
    <citation type="submission" date="2023-03" db="EMBL/GenBank/DDBJ databases">
        <title>Massive genome expansion in bonnet fungi (Mycena s.s.) driven by repeated elements and novel gene families across ecological guilds.</title>
        <authorList>
            <consortium name="Lawrence Berkeley National Laboratory"/>
            <person name="Harder C.B."/>
            <person name="Miyauchi S."/>
            <person name="Viragh M."/>
            <person name="Kuo A."/>
            <person name="Thoen E."/>
            <person name="Andreopoulos B."/>
            <person name="Lu D."/>
            <person name="Skrede I."/>
            <person name="Drula E."/>
            <person name="Henrissat B."/>
            <person name="Morin E."/>
            <person name="Kohler A."/>
            <person name="Barry K."/>
            <person name="LaButti K."/>
            <person name="Morin E."/>
            <person name="Salamov A."/>
            <person name="Lipzen A."/>
            <person name="Mereny Z."/>
            <person name="Hegedus B."/>
            <person name="Baldrian P."/>
            <person name="Stursova M."/>
            <person name="Weitz H."/>
            <person name="Taylor A."/>
            <person name="Grigoriev I.V."/>
            <person name="Nagy L.G."/>
            <person name="Martin F."/>
            <person name="Kauserud H."/>
        </authorList>
    </citation>
    <scope>NUCLEOTIDE SEQUENCE</scope>
    <source>
        <strain evidence="2">CBHHK182m</strain>
    </source>
</reference>
<feature type="region of interest" description="Disordered" evidence="1">
    <location>
        <begin position="220"/>
        <end position="245"/>
    </location>
</feature>
<protein>
    <submittedName>
        <fullName evidence="2">Uncharacterized protein</fullName>
    </submittedName>
</protein>
<dbReference type="EMBL" id="JARKIB010000065">
    <property type="protein sequence ID" value="KAJ7750594.1"/>
    <property type="molecule type" value="Genomic_DNA"/>
</dbReference>
<organism evidence="2 3">
    <name type="scientific">Mycena metata</name>
    <dbReference type="NCBI Taxonomy" id="1033252"/>
    <lineage>
        <taxon>Eukaryota</taxon>
        <taxon>Fungi</taxon>
        <taxon>Dikarya</taxon>
        <taxon>Basidiomycota</taxon>
        <taxon>Agaricomycotina</taxon>
        <taxon>Agaricomycetes</taxon>
        <taxon>Agaricomycetidae</taxon>
        <taxon>Agaricales</taxon>
        <taxon>Marasmiineae</taxon>
        <taxon>Mycenaceae</taxon>
        <taxon>Mycena</taxon>
    </lineage>
</organism>
<dbReference type="AlphaFoldDB" id="A0AAD7N9Q8"/>
<sequence length="448" mass="48022">MHTDLHAQTSSIADTRYRPSSLCSTYRAHWCPPTVEGEQIAVLPTMTHAGTRTCNAHCEHRCCSCVDLQRRATATYTFLSGYSVGSSTTSLRILAMRKSTADTYCASSSLFPPSSFLPFRRVCGTPAGGIATMGSCAFCLLYAASSRSREMTPALPARSCFVEIDPRATGAPPLLVVPRCYPRGGSSSSTAAFLCAPVAFLLLRGRRAPHCAPHDRARSPLLQATPAPSPTSRCRGAHRRRRSMHHPPALLPRTLFLATRIALTACVILLAARPHDTRATASLVRCSLCASLFSLHMACIEANEIRQHGRKHEWIGDPGTSGSVAGVGGMGKWEEEIREKAKVCISSGVGITLSMEVGKGLDGENYMLAGGLRTRTHNVDVRGAGSTVSATAPSPARVRGRCPACREQVPMVMGAVGVVCECGHRESKERVRGKEGEDGKLRMCCIVS</sequence>
<evidence type="ECO:0000313" key="3">
    <source>
        <dbReference type="Proteomes" id="UP001215598"/>
    </source>
</evidence>
<name>A0AAD7N9Q8_9AGAR</name>
<dbReference type="Proteomes" id="UP001215598">
    <property type="component" value="Unassembled WGS sequence"/>
</dbReference>
<accession>A0AAD7N9Q8</accession>
<evidence type="ECO:0000313" key="2">
    <source>
        <dbReference type="EMBL" id="KAJ7750594.1"/>
    </source>
</evidence>
<proteinExistence type="predicted"/>
<keyword evidence="3" id="KW-1185">Reference proteome</keyword>